<feature type="non-terminal residue" evidence="1">
    <location>
        <position position="1"/>
    </location>
</feature>
<evidence type="ECO:0000313" key="1">
    <source>
        <dbReference type="EMBL" id="CAL4225642.1"/>
    </source>
</evidence>
<reference evidence="1 2" key="1">
    <citation type="submission" date="2024-05" db="EMBL/GenBank/DDBJ databases">
        <authorList>
            <person name="Wallberg A."/>
        </authorList>
    </citation>
    <scope>NUCLEOTIDE SEQUENCE [LARGE SCALE GENOMIC DNA]</scope>
</reference>
<dbReference type="SUPFAM" id="SSF48403">
    <property type="entry name" value="Ankyrin repeat"/>
    <property type="match status" value="1"/>
</dbReference>
<keyword evidence="2" id="KW-1185">Reference proteome</keyword>
<dbReference type="InterPro" id="IPR036770">
    <property type="entry name" value="Ankyrin_rpt-contain_sf"/>
</dbReference>
<evidence type="ECO:0000313" key="2">
    <source>
        <dbReference type="Proteomes" id="UP001497623"/>
    </source>
</evidence>
<dbReference type="EMBL" id="CAXKWB010101822">
    <property type="protein sequence ID" value="CAL4225642.1"/>
    <property type="molecule type" value="Genomic_DNA"/>
</dbReference>
<sequence length="229" mass="26215">PRLWGAVVHKDLPLIEHLLTIGKNPTRRETGTPTSPLMEAHLLGLKEVVKIFANNLDGKQSVPSPELIKSTLVELEKRMDMVFQAAKEGIYERGNGVNVLLKTHSLPGTIKDSNGWSLIHYMAAVTFEDERPKWEPEDVRNYFENHIFYINAIDHWGNTPLHFLAKHQGKQKNTIWEGRNITVEEAWIEMAELFARYGCDPRIPNHQNELPQDLATNSGCHKLANYFKE</sequence>
<dbReference type="Gene3D" id="1.25.40.20">
    <property type="entry name" value="Ankyrin repeat-containing domain"/>
    <property type="match status" value="1"/>
</dbReference>
<name>A0AAV2SR42_MEGNR</name>
<feature type="non-terminal residue" evidence="1">
    <location>
        <position position="229"/>
    </location>
</feature>
<organism evidence="1 2">
    <name type="scientific">Meganyctiphanes norvegica</name>
    <name type="common">Northern krill</name>
    <name type="synonym">Thysanopoda norvegica</name>
    <dbReference type="NCBI Taxonomy" id="48144"/>
    <lineage>
        <taxon>Eukaryota</taxon>
        <taxon>Metazoa</taxon>
        <taxon>Ecdysozoa</taxon>
        <taxon>Arthropoda</taxon>
        <taxon>Crustacea</taxon>
        <taxon>Multicrustacea</taxon>
        <taxon>Malacostraca</taxon>
        <taxon>Eumalacostraca</taxon>
        <taxon>Eucarida</taxon>
        <taxon>Euphausiacea</taxon>
        <taxon>Euphausiidae</taxon>
        <taxon>Meganyctiphanes</taxon>
    </lineage>
</organism>
<protein>
    <submittedName>
        <fullName evidence="1">Uncharacterized protein</fullName>
    </submittedName>
</protein>
<gene>
    <name evidence="1" type="ORF">MNOR_LOCUS39403</name>
</gene>
<comment type="caution">
    <text evidence="1">The sequence shown here is derived from an EMBL/GenBank/DDBJ whole genome shotgun (WGS) entry which is preliminary data.</text>
</comment>
<dbReference type="AlphaFoldDB" id="A0AAV2SR42"/>
<proteinExistence type="predicted"/>
<accession>A0AAV2SR42</accession>
<dbReference type="Proteomes" id="UP001497623">
    <property type="component" value="Unassembled WGS sequence"/>
</dbReference>